<dbReference type="InterPro" id="IPR052439">
    <property type="entry name" value="F-box/Kelch-repeat"/>
</dbReference>
<dbReference type="Proteomes" id="UP000515123">
    <property type="component" value="Linkage group 14"/>
</dbReference>
<evidence type="ECO:0000256" key="1">
    <source>
        <dbReference type="ARBA" id="ARBA00022441"/>
    </source>
</evidence>
<dbReference type="SUPFAM" id="SSF117281">
    <property type="entry name" value="Kelch motif"/>
    <property type="match status" value="1"/>
</dbReference>
<dbReference type="Pfam" id="PF00646">
    <property type="entry name" value="F-box"/>
    <property type="match status" value="1"/>
</dbReference>
<dbReference type="InterPro" id="IPR006652">
    <property type="entry name" value="Kelch_1"/>
</dbReference>
<evidence type="ECO:0000313" key="6">
    <source>
        <dbReference type="RefSeq" id="XP_020103349.1"/>
    </source>
</evidence>
<name>A0A6P5G4W9_ANACO</name>
<evidence type="ECO:0000313" key="4">
    <source>
        <dbReference type="Proteomes" id="UP000515123"/>
    </source>
</evidence>
<evidence type="ECO:0000259" key="3">
    <source>
        <dbReference type="Pfam" id="PF00646"/>
    </source>
</evidence>
<dbReference type="GeneID" id="109720555"/>
<feature type="domain" description="F-box" evidence="3">
    <location>
        <begin position="109"/>
        <end position="150"/>
    </location>
</feature>
<dbReference type="OrthoDB" id="191037at2759"/>
<sequence length="460" mass="51517">MCISSSFNKSKNMEEVQDCKSRSIIGASGSVLPQLLKSTQDQSSLQNFAWACLLLARKNYLLKENGLVPTEYEIDMPSLDHRELKKKKPISKAKYRSNRSDQRSNDCSLSSLHDDVALECIAWASRADYPSLSCLNKRFNSLIGCEDLYKKRRELRIIEYWVYLACTSMPWEAFVPSIRRWMRLPRMPCDVCFSNADKESLAVGTQLLVFGQEYAGSATGSATQSAVWMYSSVTRNWSRGPLMNLPRCMFGSGSSGEIAIVAGGTDETGRVLKCAELYNSDYHTWEPLPDMNLPRKSCSGFFMDGKFYVIGGMLNNTDSLTCGEEYNIQTRTWRRIENMYPGGNNAIQSPPLVAVVNNQLFAADQSMNTVKKYDKENNTWNVVKLLPVRADSSYGWGLAFKPCGDRLLVIGARRVRDGREVLVLHSWCPDDGSAGGAEWEVLSVNDRVGGFVHNCAIMGC</sequence>
<dbReference type="InterPro" id="IPR015915">
    <property type="entry name" value="Kelch-typ_b-propeller"/>
</dbReference>
<dbReference type="RefSeq" id="XP_020103348.1">
    <property type="nucleotide sequence ID" value="XM_020247759.1"/>
</dbReference>
<gene>
    <name evidence="5 6" type="primary">LOC109720555</name>
</gene>
<dbReference type="AlphaFoldDB" id="A0A6P5G4W9"/>
<keyword evidence="1" id="KW-0880">Kelch repeat</keyword>
<dbReference type="GO" id="GO:0005634">
    <property type="term" value="C:nucleus"/>
    <property type="evidence" value="ECO:0007669"/>
    <property type="project" value="TreeGrafter"/>
</dbReference>
<dbReference type="PANTHER" id="PTHR46122">
    <property type="entry name" value="GALACTOSE OXIDASE/KELCH REPEAT PROTEIN-RELATED"/>
    <property type="match status" value="1"/>
</dbReference>
<dbReference type="RefSeq" id="XP_020103349.1">
    <property type="nucleotide sequence ID" value="XM_020247760.1"/>
</dbReference>
<organism evidence="6">
    <name type="scientific">Ananas comosus</name>
    <name type="common">Pineapple</name>
    <name type="synonym">Ananas ananas</name>
    <dbReference type="NCBI Taxonomy" id="4615"/>
    <lineage>
        <taxon>Eukaryota</taxon>
        <taxon>Viridiplantae</taxon>
        <taxon>Streptophyta</taxon>
        <taxon>Embryophyta</taxon>
        <taxon>Tracheophyta</taxon>
        <taxon>Spermatophyta</taxon>
        <taxon>Magnoliopsida</taxon>
        <taxon>Liliopsida</taxon>
        <taxon>Poales</taxon>
        <taxon>Bromeliaceae</taxon>
        <taxon>Bromelioideae</taxon>
        <taxon>Ananas</taxon>
    </lineage>
</organism>
<evidence type="ECO:0000313" key="5">
    <source>
        <dbReference type="RefSeq" id="XP_020103348.1"/>
    </source>
</evidence>
<dbReference type="SMART" id="SM00612">
    <property type="entry name" value="Kelch"/>
    <property type="match status" value="3"/>
</dbReference>
<keyword evidence="4" id="KW-1185">Reference proteome</keyword>
<dbReference type="FunFam" id="2.120.10.80:FF:000007">
    <property type="entry name" value="F-box/kelch-repeat protein SKIP11"/>
    <property type="match status" value="1"/>
</dbReference>
<protein>
    <submittedName>
        <fullName evidence="5 6">F-box/kelch-repeat protein At5g60570-like</fullName>
    </submittedName>
</protein>
<proteinExistence type="predicted"/>
<dbReference type="PANTHER" id="PTHR46122:SF6">
    <property type="entry name" value="OS04G0619300 PROTEIN"/>
    <property type="match status" value="1"/>
</dbReference>
<keyword evidence="2" id="KW-0677">Repeat</keyword>
<reference evidence="4" key="1">
    <citation type="journal article" date="2015" name="Nat. Genet.">
        <title>The pineapple genome and the evolution of CAM photosynthesis.</title>
        <authorList>
            <person name="Ming R."/>
            <person name="VanBuren R."/>
            <person name="Wai C.M."/>
            <person name="Tang H."/>
            <person name="Schatz M.C."/>
            <person name="Bowers J.E."/>
            <person name="Lyons E."/>
            <person name="Wang M.L."/>
            <person name="Chen J."/>
            <person name="Biggers E."/>
            <person name="Zhang J."/>
            <person name="Huang L."/>
            <person name="Zhang L."/>
            <person name="Miao W."/>
            <person name="Zhang J."/>
            <person name="Ye Z."/>
            <person name="Miao C."/>
            <person name="Lin Z."/>
            <person name="Wang H."/>
            <person name="Zhou H."/>
            <person name="Yim W.C."/>
            <person name="Priest H.D."/>
            <person name="Zheng C."/>
            <person name="Woodhouse M."/>
            <person name="Edger P.P."/>
            <person name="Guyot R."/>
            <person name="Guo H.B."/>
            <person name="Guo H."/>
            <person name="Zheng G."/>
            <person name="Singh R."/>
            <person name="Sharma A."/>
            <person name="Min X."/>
            <person name="Zheng Y."/>
            <person name="Lee H."/>
            <person name="Gurtowski J."/>
            <person name="Sedlazeck F.J."/>
            <person name="Harkess A."/>
            <person name="McKain M.R."/>
            <person name="Liao Z."/>
            <person name="Fang J."/>
            <person name="Liu J."/>
            <person name="Zhang X."/>
            <person name="Zhang Q."/>
            <person name="Hu W."/>
            <person name="Qin Y."/>
            <person name="Wang K."/>
            <person name="Chen L.Y."/>
            <person name="Shirley N."/>
            <person name="Lin Y.R."/>
            <person name="Liu L.Y."/>
            <person name="Hernandez A.G."/>
            <person name="Wright C.L."/>
            <person name="Bulone V."/>
            <person name="Tuskan G.A."/>
            <person name="Heath K."/>
            <person name="Zee F."/>
            <person name="Moore P.H."/>
            <person name="Sunkar R."/>
            <person name="Leebens-Mack J.H."/>
            <person name="Mockler T."/>
            <person name="Bennetzen J.L."/>
            <person name="Freeling M."/>
            <person name="Sankoff D."/>
            <person name="Paterson A.H."/>
            <person name="Zhu X."/>
            <person name="Yang X."/>
            <person name="Smith J.A."/>
            <person name="Cushman J.C."/>
            <person name="Paull R.E."/>
            <person name="Yu Q."/>
        </authorList>
    </citation>
    <scope>NUCLEOTIDE SEQUENCE [LARGE SCALE GENOMIC DNA]</scope>
    <source>
        <strain evidence="4">cv. F153</strain>
    </source>
</reference>
<dbReference type="Gene3D" id="2.120.10.80">
    <property type="entry name" value="Kelch-type beta propeller"/>
    <property type="match status" value="1"/>
</dbReference>
<evidence type="ECO:0000256" key="2">
    <source>
        <dbReference type="ARBA" id="ARBA00022737"/>
    </source>
</evidence>
<dbReference type="Pfam" id="PF01344">
    <property type="entry name" value="Kelch_1"/>
    <property type="match status" value="2"/>
</dbReference>
<accession>A0A6P5G4W9</accession>
<reference evidence="5 6" key="2">
    <citation type="submission" date="2025-04" db="UniProtKB">
        <authorList>
            <consortium name="RefSeq"/>
        </authorList>
    </citation>
    <scope>IDENTIFICATION</scope>
    <source>
        <tissue evidence="5 6">Leaf</tissue>
    </source>
</reference>
<dbReference type="InterPro" id="IPR001810">
    <property type="entry name" value="F-box_dom"/>
</dbReference>